<dbReference type="SUPFAM" id="SSF48403">
    <property type="entry name" value="Ankyrin repeat"/>
    <property type="match status" value="1"/>
</dbReference>
<dbReference type="AlphaFoldDB" id="A0A518DD74"/>
<dbReference type="InterPro" id="IPR011990">
    <property type="entry name" value="TPR-like_helical_dom_sf"/>
</dbReference>
<name>A0A518DD74_9BACT</name>
<reference evidence="7 8" key="1">
    <citation type="submission" date="2019-02" db="EMBL/GenBank/DDBJ databases">
        <title>Deep-cultivation of Planctomycetes and their phenomic and genomic characterization uncovers novel biology.</title>
        <authorList>
            <person name="Wiegand S."/>
            <person name="Jogler M."/>
            <person name="Boedeker C."/>
            <person name="Pinto D."/>
            <person name="Vollmers J."/>
            <person name="Rivas-Marin E."/>
            <person name="Kohn T."/>
            <person name="Peeters S.H."/>
            <person name="Heuer A."/>
            <person name="Rast P."/>
            <person name="Oberbeckmann S."/>
            <person name="Bunk B."/>
            <person name="Jeske O."/>
            <person name="Meyerdierks A."/>
            <person name="Storesund J.E."/>
            <person name="Kallscheuer N."/>
            <person name="Luecker S."/>
            <person name="Lage O.M."/>
            <person name="Pohl T."/>
            <person name="Merkel B.J."/>
            <person name="Hornburger P."/>
            <person name="Mueller R.-W."/>
            <person name="Bruemmer F."/>
            <person name="Labrenz M."/>
            <person name="Spormann A.M."/>
            <person name="Op den Camp H."/>
            <person name="Overmann J."/>
            <person name="Amann R."/>
            <person name="Jetten M.S.M."/>
            <person name="Mascher T."/>
            <person name="Medema M.H."/>
            <person name="Devos D.P."/>
            <person name="Kaster A.-K."/>
            <person name="Ovreas L."/>
            <person name="Rohde M."/>
            <person name="Galperin M.Y."/>
            <person name="Jogler C."/>
        </authorList>
    </citation>
    <scope>NUCLEOTIDE SEQUENCE [LARGE SCALE GENOMIC DNA]</scope>
    <source>
        <strain evidence="7 8">Pla175</strain>
    </source>
</reference>
<dbReference type="Pfam" id="PF13432">
    <property type="entry name" value="TPR_16"/>
    <property type="match status" value="2"/>
</dbReference>
<feature type="repeat" description="TPR" evidence="4">
    <location>
        <begin position="376"/>
        <end position="409"/>
    </location>
</feature>
<dbReference type="Proteomes" id="UP000317429">
    <property type="component" value="Chromosome"/>
</dbReference>
<dbReference type="InterPro" id="IPR050498">
    <property type="entry name" value="Ycf3"/>
</dbReference>
<evidence type="ECO:0000256" key="2">
    <source>
        <dbReference type="ARBA" id="ARBA00022803"/>
    </source>
</evidence>
<dbReference type="PROSITE" id="PS50088">
    <property type="entry name" value="ANK_REPEAT"/>
    <property type="match status" value="3"/>
</dbReference>
<keyword evidence="3" id="KW-0040">ANK repeat</keyword>
<protein>
    <submittedName>
        <fullName evidence="7">Ankyrin repeat protein</fullName>
    </submittedName>
</protein>
<evidence type="ECO:0000256" key="3">
    <source>
        <dbReference type="PROSITE-ProRule" id="PRU00023"/>
    </source>
</evidence>
<keyword evidence="6" id="KW-0732">Signal</keyword>
<dbReference type="InterPro" id="IPR002110">
    <property type="entry name" value="Ankyrin_rpt"/>
</dbReference>
<dbReference type="SMART" id="SM00248">
    <property type="entry name" value="ANK"/>
    <property type="match status" value="3"/>
</dbReference>
<evidence type="ECO:0000256" key="5">
    <source>
        <dbReference type="SAM" id="Coils"/>
    </source>
</evidence>
<evidence type="ECO:0000313" key="8">
    <source>
        <dbReference type="Proteomes" id="UP000317429"/>
    </source>
</evidence>
<dbReference type="KEGG" id="pnd:Pla175_28220"/>
<proteinExistence type="predicted"/>
<dbReference type="Gene3D" id="1.25.40.10">
    <property type="entry name" value="Tetratricopeptide repeat domain"/>
    <property type="match status" value="3"/>
</dbReference>
<sequence length="836" mass="90260" precursor="true">MKQCRNWSDSRLKLHAGVALWTALPLLAGCAVADATAPAADHADSGGDAPSAWVVTDEVKKAAAQALQEERQEEADFEQRLLQHRDRDTIVEQLCEVVKHGKAHFITAYQAALGTLDVRDANGLTPLTVAAMAGRLDSVDALLRLGADPDFASQVGEDARFSPLHAAAGAGSIACAKRLLDAGADPDARGPGGQTPADWLQSNGWAPADAPGPLAAQLDRLLAERDENQDVLSPARTPEQENQRIHAALAGRALDWRQRLELFRRMNLERPNNPQATREIARVLIEREFYAMALEMLGERLAADPQDAQAWALKGEACYRTKRLPDALHSYDAALGLQPNNGDWLRKRAGVHRALGSAASAHADLDAAQEHGADPASTLNTRGLVYELQERTGDALSAYRAAIEADPRLTYPYYNLARLSKQRGALDEAIEQCLLSVAANPLNAFAHSRLALYLSQADRLPEAVAANHRALRVAPGARSAKQPHYNLGVLLAQNHQPLETLEHMTEVLATDPGFFHAYKFRAEALKELGDASGAYEDLKMHEQLTLIDQIQTRLGLASVHTPIPDGRPIVVGASQQWGASDVRGEAGAAWSSAGGRPVTLARLMLCNAAVNDDDFRVLAALAAGADAETTSPKGLTPLLLAAGRSNNPLVIKRLIAAGADQTQTTPDGQNVVALLARRAETSGDGAGLFDAEALARPDAAADLESIVDRAIEASIDQDLKAISGLVEEERARRAENAADEREIREMEAQIAAAAGGGYDDYRQYSLEMGERYERYEQDSDLRRQLSSRASSAASGQALTVSVGAIRKAKAIYAGSPERYEEFRQRLRATMEYFKPR</sequence>
<feature type="chain" id="PRO_5022034517" evidence="6">
    <location>
        <begin position="34"/>
        <end position="836"/>
    </location>
</feature>
<organism evidence="7 8">
    <name type="scientific">Pirellulimonas nuda</name>
    <dbReference type="NCBI Taxonomy" id="2528009"/>
    <lineage>
        <taxon>Bacteria</taxon>
        <taxon>Pseudomonadati</taxon>
        <taxon>Planctomycetota</taxon>
        <taxon>Planctomycetia</taxon>
        <taxon>Pirellulales</taxon>
        <taxon>Lacipirellulaceae</taxon>
        <taxon>Pirellulimonas</taxon>
    </lineage>
</organism>
<dbReference type="Gene3D" id="1.25.40.20">
    <property type="entry name" value="Ankyrin repeat-containing domain"/>
    <property type="match status" value="2"/>
</dbReference>
<feature type="signal peptide" evidence="6">
    <location>
        <begin position="1"/>
        <end position="33"/>
    </location>
</feature>
<dbReference type="RefSeq" id="WP_145285948.1">
    <property type="nucleotide sequence ID" value="NZ_CP036291.1"/>
</dbReference>
<dbReference type="InterPro" id="IPR036770">
    <property type="entry name" value="Ankyrin_rpt-contain_sf"/>
</dbReference>
<evidence type="ECO:0000256" key="4">
    <source>
        <dbReference type="PROSITE-ProRule" id="PRU00339"/>
    </source>
</evidence>
<dbReference type="EMBL" id="CP036291">
    <property type="protein sequence ID" value="QDU89432.1"/>
    <property type="molecule type" value="Genomic_DNA"/>
</dbReference>
<feature type="repeat" description="ANK" evidence="3">
    <location>
        <begin position="633"/>
        <end position="666"/>
    </location>
</feature>
<keyword evidence="2 4" id="KW-0802">TPR repeat</keyword>
<keyword evidence="5" id="KW-0175">Coiled coil</keyword>
<feature type="coiled-coil region" evidence="5">
    <location>
        <begin position="60"/>
        <end position="87"/>
    </location>
</feature>
<dbReference type="PROSITE" id="PS51257">
    <property type="entry name" value="PROKAR_LIPOPROTEIN"/>
    <property type="match status" value="1"/>
</dbReference>
<keyword evidence="1" id="KW-0677">Repeat</keyword>
<keyword evidence="8" id="KW-1185">Reference proteome</keyword>
<dbReference type="SUPFAM" id="SSF48452">
    <property type="entry name" value="TPR-like"/>
    <property type="match status" value="1"/>
</dbReference>
<dbReference type="PANTHER" id="PTHR44858:SF1">
    <property type="entry name" value="UDP-N-ACETYLGLUCOSAMINE--PEPTIDE N-ACETYLGLUCOSAMINYLTRANSFERASE SPINDLY-RELATED"/>
    <property type="match status" value="1"/>
</dbReference>
<evidence type="ECO:0000256" key="6">
    <source>
        <dbReference type="SAM" id="SignalP"/>
    </source>
</evidence>
<dbReference type="InterPro" id="IPR019734">
    <property type="entry name" value="TPR_rpt"/>
</dbReference>
<evidence type="ECO:0000313" key="7">
    <source>
        <dbReference type="EMBL" id="QDU89432.1"/>
    </source>
</evidence>
<dbReference type="PROSITE" id="PS50005">
    <property type="entry name" value="TPR"/>
    <property type="match status" value="2"/>
</dbReference>
<dbReference type="Pfam" id="PF12796">
    <property type="entry name" value="Ank_2"/>
    <property type="match status" value="1"/>
</dbReference>
<dbReference type="PROSITE" id="PS50297">
    <property type="entry name" value="ANK_REP_REGION"/>
    <property type="match status" value="3"/>
</dbReference>
<accession>A0A518DD74</accession>
<dbReference type="SMART" id="SM00028">
    <property type="entry name" value="TPR"/>
    <property type="match status" value="6"/>
</dbReference>
<dbReference type="OrthoDB" id="248756at2"/>
<feature type="repeat" description="ANK" evidence="3">
    <location>
        <begin position="159"/>
        <end position="191"/>
    </location>
</feature>
<gene>
    <name evidence="7" type="ORF">Pla175_28220</name>
</gene>
<feature type="repeat" description="TPR" evidence="4">
    <location>
        <begin position="308"/>
        <end position="341"/>
    </location>
</feature>
<dbReference type="Pfam" id="PF00023">
    <property type="entry name" value="Ank"/>
    <property type="match status" value="1"/>
</dbReference>
<evidence type="ECO:0000256" key="1">
    <source>
        <dbReference type="ARBA" id="ARBA00022737"/>
    </source>
</evidence>
<feature type="repeat" description="ANK" evidence="3">
    <location>
        <begin position="122"/>
        <end position="154"/>
    </location>
</feature>
<dbReference type="PANTHER" id="PTHR44858">
    <property type="entry name" value="TETRATRICOPEPTIDE REPEAT PROTEIN 6"/>
    <property type="match status" value="1"/>
</dbReference>